<gene>
    <name evidence="1" type="ORF">AO440_002434</name>
</gene>
<dbReference type="VEuPathDB" id="FungiDB:CAGL0I02244g"/>
<dbReference type="VEuPathDB" id="FungiDB:B1J91_I02244g"/>
<sequence>MIDDAGGEPLHSLECHQEAYENDELTETVDSEVALRSELHNAVLLLVRLGYSFASIVEKCYVKKSFLLQVFAELGLQVPTEEEYNKITECNESSLTNVHGLMKDDEQDQAKLPNSNLTDKLVRSIQHDIEELERNYLAAAVDEQTKKKLLDLRSFINSRLDNIIESFSY</sequence>
<proteinExistence type="predicted"/>
<dbReference type="PhylomeDB" id="A0A0W0CP96"/>
<reference evidence="1 2" key="1">
    <citation type="submission" date="2015-10" db="EMBL/GenBank/DDBJ databases">
        <title>Draft genomes sequences of Candida glabrata isolates 1A, 1B, 2A, 2B, 3A and 3B.</title>
        <authorList>
            <person name="Haavelsrud O.E."/>
            <person name="Gaustad P."/>
        </authorList>
    </citation>
    <scope>NUCLEOTIDE SEQUENCE [LARGE SCALE GENOMIC DNA]</scope>
    <source>
        <strain evidence="1">910700640</strain>
    </source>
</reference>
<dbReference type="VEuPathDB" id="FungiDB:GW608_L02035"/>
<dbReference type="EMBL" id="LLZZ01000112">
    <property type="protein sequence ID" value="KTB05818.1"/>
    <property type="molecule type" value="Genomic_DNA"/>
</dbReference>
<protein>
    <submittedName>
        <fullName evidence="1">Uncharacterized protein</fullName>
    </submittedName>
</protein>
<dbReference type="VEuPathDB" id="FungiDB:GVI51_I02035"/>
<name>A0A0W0CP96_CANGB</name>
<evidence type="ECO:0000313" key="2">
    <source>
        <dbReference type="Proteomes" id="UP000054886"/>
    </source>
</evidence>
<dbReference type="VEuPathDB" id="FungiDB:GWK60_L02035"/>
<accession>A0A0W0CP96</accession>
<dbReference type="AlphaFoldDB" id="A0A0W0CP96"/>
<organism evidence="1 2">
    <name type="scientific">Candida glabrata</name>
    <name type="common">Yeast</name>
    <name type="synonym">Torulopsis glabrata</name>
    <dbReference type="NCBI Taxonomy" id="5478"/>
    <lineage>
        <taxon>Eukaryota</taxon>
        <taxon>Fungi</taxon>
        <taxon>Dikarya</taxon>
        <taxon>Ascomycota</taxon>
        <taxon>Saccharomycotina</taxon>
        <taxon>Saccharomycetes</taxon>
        <taxon>Saccharomycetales</taxon>
        <taxon>Saccharomycetaceae</taxon>
        <taxon>Nakaseomyces</taxon>
    </lineage>
</organism>
<comment type="caution">
    <text evidence="1">The sequence shown here is derived from an EMBL/GenBank/DDBJ whole genome shotgun (WGS) entry which is preliminary data.</text>
</comment>
<evidence type="ECO:0000313" key="1">
    <source>
        <dbReference type="EMBL" id="KTB05818.1"/>
    </source>
</evidence>
<dbReference type="Proteomes" id="UP000054886">
    <property type="component" value="Unassembled WGS sequence"/>
</dbReference>